<keyword evidence="3" id="KW-0328">Glycosyltransferase</keyword>
<keyword evidence="4" id="KW-1185">Reference proteome</keyword>
<dbReference type="GO" id="GO:0016757">
    <property type="term" value="F:glycosyltransferase activity"/>
    <property type="evidence" value="ECO:0007669"/>
    <property type="project" value="UniProtKB-KW"/>
</dbReference>
<dbReference type="Pfam" id="PF13439">
    <property type="entry name" value="Glyco_transf_4"/>
    <property type="match status" value="1"/>
</dbReference>
<protein>
    <submittedName>
        <fullName evidence="3">Glycosyltransferase family 4 protein</fullName>
        <ecNumber evidence="3">2.4.-.-</ecNumber>
    </submittedName>
</protein>
<dbReference type="PANTHER" id="PTHR12526:SF630">
    <property type="entry name" value="GLYCOSYLTRANSFERASE"/>
    <property type="match status" value="1"/>
</dbReference>
<dbReference type="AlphaFoldDB" id="A0ABD5VBY6"/>
<dbReference type="RefSeq" id="WP_336349934.1">
    <property type="nucleotide sequence ID" value="NZ_JAZAQL010000002.1"/>
</dbReference>
<dbReference type="Gene3D" id="3.40.50.2000">
    <property type="entry name" value="Glycogen Phosphorylase B"/>
    <property type="match status" value="2"/>
</dbReference>
<reference evidence="3 4" key="1">
    <citation type="journal article" date="2019" name="Int. J. Syst. Evol. Microbiol.">
        <title>The Global Catalogue of Microorganisms (GCM) 10K type strain sequencing project: providing services to taxonomists for standard genome sequencing and annotation.</title>
        <authorList>
            <consortium name="The Broad Institute Genomics Platform"/>
            <consortium name="The Broad Institute Genome Sequencing Center for Infectious Disease"/>
            <person name="Wu L."/>
            <person name="Ma J."/>
        </authorList>
    </citation>
    <scope>NUCLEOTIDE SEQUENCE [LARGE SCALE GENOMIC DNA]</scope>
    <source>
        <strain evidence="3 4">GX26</strain>
    </source>
</reference>
<organism evidence="3 4">
    <name type="scientific">Halorubellus litoreus</name>
    <dbReference type="NCBI Taxonomy" id="755308"/>
    <lineage>
        <taxon>Archaea</taxon>
        <taxon>Methanobacteriati</taxon>
        <taxon>Methanobacteriota</taxon>
        <taxon>Stenosarchaea group</taxon>
        <taxon>Halobacteria</taxon>
        <taxon>Halobacteriales</taxon>
        <taxon>Halorubellaceae</taxon>
        <taxon>Halorubellus</taxon>
    </lineage>
</organism>
<dbReference type="InterPro" id="IPR001296">
    <property type="entry name" value="Glyco_trans_1"/>
</dbReference>
<evidence type="ECO:0000313" key="3">
    <source>
        <dbReference type="EMBL" id="MFC6952954.1"/>
    </source>
</evidence>
<dbReference type="CDD" id="cd03801">
    <property type="entry name" value="GT4_PimA-like"/>
    <property type="match status" value="1"/>
</dbReference>
<dbReference type="SUPFAM" id="SSF53756">
    <property type="entry name" value="UDP-Glycosyltransferase/glycogen phosphorylase"/>
    <property type="match status" value="1"/>
</dbReference>
<proteinExistence type="predicted"/>
<dbReference type="Proteomes" id="UP001596395">
    <property type="component" value="Unassembled WGS sequence"/>
</dbReference>
<gene>
    <name evidence="3" type="ORF">ACFQGB_08765</name>
</gene>
<name>A0ABD5VBY6_9EURY</name>
<accession>A0ABD5VBY6</accession>
<dbReference type="EC" id="2.4.-.-" evidence="3"/>
<evidence type="ECO:0000259" key="2">
    <source>
        <dbReference type="Pfam" id="PF13439"/>
    </source>
</evidence>
<comment type="caution">
    <text evidence="3">The sequence shown here is derived from an EMBL/GenBank/DDBJ whole genome shotgun (WGS) entry which is preliminary data.</text>
</comment>
<feature type="domain" description="Glycosyltransferase subfamily 4-like N-terminal" evidence="2">
    <location>
        <begin position="42"/>
        <end position="155"/>
    </location>
</feature>
<dbReference type="PANTHER" id="PTHR12526">
    <property type="entry name" value="GLYCOSYLTRANSFERASE"/>
    <property type="match status" value="1"/>
</dbReference>
<sequence length="358" mass="39930">MADQVRSYGHQTAAILPAEQGIAEWYESADIDTYYWWSEPLRRKRNVLGQLWFLLLAVLASLRIAALVRSEDVDVVHVNEVRYPYALFGARLGGARVVCHVRANYESRTLRRVLSTATAILSHRVLCVSERTKEIMFDDVGIDSDHVQVLWDGLPVDDDHKPIPQESSFREEYGIDQETTLVLCLSKLVEIKGQERVVDAAQAVNPPAGDVTFALVGGSVAGHEEYERTLRRDTRDMENVVMTGFYEDAMAAIVACDVLVHVPTYEDPFPNVVLEGMMCGKPVIGASIGGIPEQVIDGETGILVPATGEGDDIATAVEHLHEDPSKRNRIGARAKDHVEETLDPERYYEELDALYRRV</sequence>
<keyword evidence="3" id="KW-0808">Transferase</keyword>
<dbReference type="EMBL" id="JBHSXN010000002">
    <property type="protein sequence ID" value="MFC6952954.1"/>
    <property type="molecule type" value="Genomic_DNA"/>
</dbReference>
<evidence type="ECO:0000313" key="4">
    <source>
        <dbReference type="Proteomes" id="UP001596395"/>
    </source>
</evidence>
<evidence type="ECO:0000259" key="1">
    <source>
        <dbReference type="Pfam" id="PF00534"/>
    </source>
</evidence>
<dbReference type="Pfam" id="PF00534">
    <property type="entry name" value="Glycos_transf_1"/>
    <property type="match status" value="1"/>
</dbReference>
<feature type="domain" description="Glycosyl transferase family 1" evidence="1">
    <location>
        <begin position="168"/>
        <end position="336"/>
    </location>
</feature>
<dbReference type="InterPro" id="IPR028098">
    <property type="entry name" value="Glyco_trans_4-like_N"/>
</dbReference>